<dbReference type="EMBL" id="AJ627422">
    <property type="protein sequence ID" value="CAF28765.1"/>
    <property type="molecule type" value="Genomic_DNA"/>
</dbReference>
<sequence length="121" mass="13634">MQTNGNDWINLTVKFSSNCKTCGKKIAKGELALWSRSNKSIKHVECHTRDLLNPAFTLVNSKQLKCAICGSLAGCPECEFEKVCDRSIVSQLCICKRCYNDKMPLEKYYEVTNSFVIGKKS</sequence>
<dbReference type="AlphaFoldDB" id="Q701V9"/>
<name>Q701V9_9CREN</name>
<reference evidence="1" key="1">
    <citation type="journal article" date="2005" name="Environ. Microbiol.">
        <title>Novel genes for nitrite reductase and Amo-related proteins indicate a role of uncultivated mesophilic crenarchaeota in nitrogen cycling.</title>
        <authorList>
            <person name="Treusch A.H."/>
            <person name="Leininger S."/>
            <person name="Kletzin A."/>
            <person name="Schuster S.C."/>
            <person name="Klenk H.-P."/>
            <person name="Schleper C."/>
        </authorList>
    </citation>
    <scope>NUCLEOTIDE SEQUENCE</scope>
</reference>
<evidence type="ECO:0000313" key="1">
    <source>
        <dbReference type="EMBL" id="CAF28765.1"/>
    </source>
</evidence>
<protein>
    <submittedName>
        <fullName evidence="1">Uncharacterized protein</fullName>
    </submittedName>
</protein>
<accession>Q701V9</accession>
<proteinExistence type="predicted"/>
<organism evidence="1">
    <name type="scientific">uncultured crenarchaeote</name>
    <dbReference type="NCBI Taxonomy" id="29281"/>
    <lineage>
        <taxon>Archaea</taxon>
        <taxon>Thermoproteota</taxon>
        <taxon>environmental samples</taxon>
    </lineage>
</organism>